<evidence type="ECO:0000256" key="3">
    <source>
        <dbReference type="ARBA" id="ARBA00023242"/>
    </source>
</evidence>
<organism evidence="6 7">
    <name type="scientific">Gryllus longicercus</name>
    <dbReference type="NCBI Taxonomy" id="2509291"/>
    <lineage>
        <taxon>Eukaryota</taxon>
        <taxon>Metazoa</taxon>
        <taxon>Ecdysozoa</taxon>
        <taxon>Arthropoda</taxon>
        <taxon>Hexapoda</taxon>
        <taxon>Insecta</taxon>
        <taxon>Pterygota</taxon>
        <taxon>Neoptera</taxon>
        <taxon>Polyneoptera</taxon>
        <taxon>Orthoptera</taxon>
        <taxon>Ensifera</taxon>
        <taxon>Gryllidea</taxon>
        <taxon>Grylloidea</taxon>
        <taxon>Gryllidae</taxon>
        <taxon>Gryllinae</taxon>
        <taxon>Gryllus</taxon>
    </lineage>
</organism>
<gene>
    <name evidence="6" type="ORF">R5R35_012453</name>
</gene>
<dbReference type="InterPro" id="IPR011989">
    <property type="entry name" value="ARM-like"/>
</dbReference>
<evidence type="ECO:0000259" key="5">
    <source>
        <dbReference type="Pfam" id="PF11935"/>
    </source>
</evidence>
<evidence type="ECO:0000256" key="4">
    <source>
        <dbReference type="SAM" id="MobiDB-lite"/>
    </source>
</evidence>
<dbReference type="Pfam" id="PF11935">
    <property type="entry name" value="SYMPK_PTA1_N"/>
    <property type="match status" value="1"/>
</dbReference>
<reference evidence="6 7" key="1">
    <citation type="submission" date="2024-03" db="EMBL/GenBank/DDBJ databases">
        <title>The genome assembly and annotation of the cricket Gryllus longicercus Weissman &amp; Gray.</title>
        <authorList>
            <person name="Szrajer S."/>
            <person name="Gray D."/>
            <person name="Ylla G."/>
        </authorList>
    </citation>
    <scope>NUCLEOTIDE SEQUENCE [LARGE SCALE GENOMIC DNA]</scope>
    <source>
        <strain evidence="6">DAG 2021-001</strain>
        <tissue evidence="6">Whole body minus gut</tissue>
    </source>
</reference>
<dbReference type="Proteomes" id="UP001378592">
    <property type="component" value="Unassembled WGS sequence"/>
</dbReference>
<evidence type="ECO:0000313" key="7">
    <source>
        <dbReference type="Proteomes" id="UP001378592"/>
    </source>
</evidence>
<evidence type="ECO:0000313" key="6">
    <source>
        <dbReference type="EMBL" id="KAK7863952.1"/>
    </source>
</evidence>
<dbReference type="GO" id="GO:0005847">
    <property type="term" value="C:mRNA cleavage and polyadenylation specificity factor complex"/>
    <property type="evidence" value="ECO:0007669"/>
    <property type="project" value="TreeGrafter"/>
</dbReference>
<protein>
    <recommendedName>
        <fullName evidence="5">Symplekin/Pta1 N-terminal domain-containing protein</fullName>
    </recommendedName>
</protein>
<name>A0AAN9Z5X7_9ORTH</name>
<comment type="subcellular location">
    <subcellularLocation>
        <location evidence="1">Nucleus</location>
    </subcellularLocation>
</comment>
<sequence>MSQDIDARRSTAAQFFMEDDSEEQKSSYNKIVDWLNHAAVATDKVDTLRKVQEIIINKEESLLDNFLEEVLGFQNDRNQDVRKFIVGFIEEACKKDPDVLPRVVTNLAMLLKDQSIQVQKRVVQAACAVYRSALSWLAHARAVTDEMETTWNIVCAIKGQIFGLVDSDNDGLRTQAIKLLESVVLMQTYPEPDSLRRDNDFSLEDVPLTLKIARRRKLEEEAHMVFELMLKFHGSMHISSVNLMTCMGSIALIAKMRPQFMGKVVTALETLNANLPPTLSKSQVSSVRKHLKLQLLNLLRLPSSVPFHNNITTMLSDLGASNQEVMRCLPRMEELRRHKKRLAAAAKADANAAAAAAIVSSAGGPPSAKRPRLDAAATAAAAVGDDDEYDEDDDDDTPNNMGSVGMSVSGGVGSTGVSASGANAEEGSRPLRPATEQAVDITEQFIVERLSPEMAAQLVMVSMSKLPDTMPPHFSSMYTPIAAAGTQSQIRHVARLMATQLTALGLGPGFSRQLVKSAVKGSLMEEEDEDGPAPGSKASIVSAISGIIEKDKEAVKAGSLMPGMTSTKLTKQRIKTLKLSEITKPLEPEARGEMLAATVRRILRSEKPALLGGVAAVRNKIITTIAATYDDLVRREVLYFLLEDVRGRLELALAWLYEEYAFLQGFNRMPTFLRPDPDGPEKSYNDLLCALARHLIDKADARDRDALLTRLYLEAPLITEDATDLLRTMCLDESRAAAGLALLRELVTRRPPRQLVFLNALLVHTAHENTEIRSRAISCVVALYDRGDLRCIIEEYAILYLGFLRLPAPPDVLFGPERGRPSREHAIAAAAAVSAGHGAIGPDGLPVGSSGWTEEMVRACLYLYLAQKLIHE</sequence>
<dbReference type="PANTHER" id="PTHR15245">
    <property type="entry name" value="SYMPLEKIN-RELATED"/>
    <property type="match status" value="1"/>
</dbReference>
<feature type="compositionally biased region" description="Acidic residues" evidence="4">
    <location>
        <begin position="384"/>
        <end position="397"/>
    </location>
</feature>
<feature type="domain" description="Symplekin/Pta1 N-terminal" evidence="5">
    <location>
        <begin position="116"/>
        <end position="336"/>
    </location>
</feature>
<keyword evidence="2" id="KW-0507">mRNA processing</keyword>
<dbReference type="SUPFAM" id="SSF48371">
    <property type="entry name" value="ARM repeat"/>
    <property type="match status" value="1"/>
</dbReference>
<dbReference type="InterPro" id="IPR032460">
    <property type="entry name" value="Symplekin/Pta1_N"/>
</dbReference>
<dbReference type="AlphaFoldDB" id="A0AAN9Z5X7"/>
<dbReference type="EMBL" id="JAZDUA010000215">
    <property type="protein sequence ID" value="KAK7863952.1"/>
    <property type="molecule type" value="Genomic_DNA"/>
</dbReference>
<dbReference type="GO" id="GO:0006397">
    <property type="term" value="P:mRNA processing"/>
    <property type="evidence" value="ECO:0007669"/>
    <property type="project" value="UniProtKB-KW"/>
</dbReference>
<evidence type="ECO:0000256" key="2">
    <source>
        <dbReference type="ARBA" id="ARBA00022664"/>
    </source>
</evidence>
<dbReference type="InterPro" id="IPR021850">
    <property type="entry name" value="Symplekin/Pta1"/>
</dbReference>
<dbReference type="Gene3D" id="1.25.10.10">
    <property type="entry name" value="Leucine-rich Repeat Variant"/>
    <property type="match status" value="1"/>
</dbReference>
<evidence type="ECO:0000256" key="1">
    <source>
        <dbReference type="ARBA" id="ARBA00004123"/>
    </source>
</evidence>
<feature type="region of interest" description="Disordered" evidence="4">
    <location>
        <begin position="360"/>
        <end position="436"/>
    </location>
</feature>
<keyword evidence="7" id="KW-1185">Reference proteome</keyword>
<dbReference type="InterPro" id="IPR016024">
    <property type="entry name" value="ARM-type_fold"/>
</dbReference>
<comment type="caution">
    <text evidence="6">The sequence shown here is derived from an EMBL/GenBank/DDBJ whole genome shotgun (WGS) entry which is preliminary data.</text>
</comment>
<dbReference type="PANTHER" id="PTHR15245:SF20">
    <property type="entry name" value="SYMPLEKIN"/>
    <property type="match status" value="1"/>
</dbReference>
<proteinExistence type="predicted"/>
<accession>A0AAN9Z5X7</accession>
<keyword evidence="3" id="KW-0539">Nucleus</keyword>